<dbReference type="KEGG" id="thes:FHQ07_06710"/>
<keyword evidence="10" id="KW-0378">Hydrolase</keyword>
<dbReference type="PROSITE" id="PS51192">
    <property type="entry name" value="HELICASE_ATP_BIND_1"/>
    <property type="match status" value="1"/>
</dbReference>
<keyword evidence="4" id="KW-0238">DNA-binding</keyword>
<dbReference type="SMART" id="SM00490">
    <property type="entry name" value="HELICc"/>
    <property type="match status" value="1"/>
</dbReference>
<dbReference type="GO" id="GO:0009378">
    <property type="term" value="F:four-way junction helicase activity"/>
    <property type="evidence" value="ECO:0007669"/>
    <property type="project" value="TreeGrafter"/>
</dbReference>
<evidence type="ECO:0000256" key="5">
    <source>
        <dbReference type="ARBA" id="ARBA00023235"/>
    </source>
</evidence>
<dbReference type="GO" id="GO:0006310">
    <property type="term" value="P:DNA recombination"/>
    <property type="evidence" value="ECO:0007669"/>
    <property type="project" value="TreeGrafter"/>
</dbReference>
<dbReference type="OrthoDB" id="9760034at2"/>
<dbReference type="Pfam" id="PF00270">
    <property type="entry name" value="DEAD"/>
    <property type="match status" value="1"/>
</dbReference>
<evidence type="ECO:0000256" key="7">
    <source>
        <dbReference type="ARBA" id="ARBA00034808"/>
    </source>
</evidence>
<keyword evidence="10" id="KW-0347">Helicase</keyword>
<feature type="domain" description="Helicase ATP-binding" evidence="8">
    <location>
        <begin position="32"/>
        <end position="207"/>
    </location>
</feature>
<dbReference type="Gene3D" id="3.40.50.300">
    <property type="entry name" value="P-loop containing nucleotide triphosphate hydrolases"/>
    <property type="match status" value="2"/>
</dbReference>
<dbReference type="InterPro" id="IPR001650">
    <property type="entry name" value="Helicase_C-like"/>
</dbReference>
<keyword evidence="5" id="KW-0413">Isomerase</keyword>
<gene>
    <name evidence="10" type="ORF">FHQ07_06710</name>
</gene>
<feature type="domain" description="Helicase C-terminal" evidence="9">
    <location>
        <begin position="233"/>
        <end position="375"/>
    </location>
</feature>
<dbReference type="EC" id="5.6.2.4" evidence="7"/>
<evidence type="ECO:0000313" key="11">
    <source>
        <dbReference type="Proteomes" id="UP000308149"/>
    </source>
</evidence>
<evidence type="ECO:0000259" key="9">
    <source>
        <dbReference type="PROSITE" id="PS51194"/>
    </source>
</evidence>
<evidence type="ECO:0000256" key="1">
    <source>
        <dbReference type="ARBA" id="ARBA00005446"/>
    </source>
</evidence>
<evidence type="ECO:0000256" key="4">
    <source>
        <dbReference type="ARBA" id="ARBA00023125"/>
    </source>
</evidence>
<dbReference type="InterPro" id="IPR027417">
    <property type="entry name" value="P-loop_NTPase"/>
</dbReference>
<evidence type="ECO:0000256" key="6">
    <source>
        <dbReference type="ARBA" id="ARBA00034617"/>
    </source>
</evidence>
<dbReference type="Proteomes" id="UP000308149">
    <property type="component" value="Chromosome"/>
</dbReference>
<comment type="similarity">
    <text evidence="1">Belongs to the helicase family. RecQ subfamily.</text>
</comment>
<dbReference type="Gene3D" id="3.40.50.2020">
    <property type="match status" value="1"/>
</dbReference>
<dbReference type="SUPFAM" id="SSF53271">
    <property type="entry name" value="PRTase-like"/>
    <property type="match status" value="1"/>
</dbReference>
<protein>
    <recommendedName>
        <fullName evidence="7">DNA 3'-5' helicase</fullName>
        <ecNumber evidence="7">5.6.2.4</ecNumber>
    </recommendedName>
</protein>
<dbReference type="InterPro" id="IPR000836">
    <property type="entry name" value="PRTase_dom"/>
</dbReference>
<dbReference type="GO" id="GO:0030894">
    <property type="term" value="C:replisome"/>
    <property type="evidence" value="ECO:0007669"/>
    <property type="project" value="TreeGrafter"/>
</dbReference>
<dbReference type="GO" id="GO:0043138">
    <property type="term" value="F:3'-5' DNA helicase activity"/>
    <property type="evidence" value="ECO:0007669"/>
    <property type="project" value="UniProtKB-EC"/>
</dbReference>
<dbReference type="SUPFAM" id="SSF52540">
    <property type="entry name" value="P-loop containing nucleoside triphosphate hydrolases"/>
    <property type="match status" value="1"/>
</dbReference>
<dbReference type="GO" id="GO:0006281">
    <property type="term" value="P:DNA repair"/>
    <property type="evidence" value="ECO:0007669"/>
    <property type="project" value="TreeGrafter"/>
</dbReference>
<sequence>MRYDRTRALELLRMACGDPSATFREGQEEAISGLVEGNGRLLVVQKTGWGKSAVYFIATKLLREANRGPALLISPLLALMRNQISDAQRMGLKAVTINSSNSNQWSTIDTEIAAGRVDILLISPERLANKKFQDGVFANIAANTPLLIVDEAHCISDWGHDFRPHYRQIERIIRSLPGNVRVLATTATANNRVMEDLTAVLGPNLKVSRGDLGRRSLTLQTITLPSYGERLAWLAQQMGRIEGHGIIYTLTTRDAESVAEWLRRQGFAAESYTGSTGPTREYLEQALLENKVKALVATSALGMGFNKPDLSFVIHFQSPGSVVAYYQQVGRAGRAVDDAYGIMLGGDGDDTINEWFVQSAFPTQGEVSLVLERLSQASGGMTSDELLETANISPIRLEKTVELLSLESPAPLVEENGRLYRTASDVPNTFWERARRLTELRLRECEEMREYQALPFGTHMAFLVRSLDGDPGGVAAPRLPELADAIDSKLLDEATSYVRANQHTIQPRKEWPRGGLPKYGIHARLGPRAIGAPHRANPGLVLSEWGDFGWAPMVKKGKYEAGEFGDDLVDASADLIADWAPEPPLQWVTCVPSLRHPRLVPSFASRLAKRLGLPFIPLIEKTEDRPPQKSLKNSPLQVKNVDGSFRLNSGVSQGAVLLVDDMVDSRWTMTVCAWLLRSEGSGEVFPFALARTGRG</sequence>
<organism evidence="10 11">
    <name type="scientific">Thermomonas aquatica</name>
    <dbReference type="NCBI Taxonomy" id="2202149"/>
    <lineage>
        <taxon>Bacteria</taxon>
        <taxon>Pseudomonadati</taxon>
        <taxon>Pseudomonadota</taxon>
        <taxon>Gammaproteobacteria</taxon>
        <taxon>Lysobacterales</taxon>
        <taxon>Lysobacteraceae</taxon>
        <taxon>Thermomonas</taxon>
    </lineage>
</organism>
<dbReference type="InterPro" id="IPR014001">
    <property type="entry name" value="Helicase_ATP-bd"/>
</dbReference>
<dbReference type="PANTHER" id="PTHR13710:SF105">
    <property type="entry name" value="ATP-DEPENDENT DNA HELICASE Q1"/>
    <property type="match status" value="1"/>
</dbReference>
<dbReference type="CDD" id="cd06223">
    <property type="entry name" value="PRTases_typeI"/>
    <property type="match status" value="1"/>
</dbReference>
<reference evidence="10 11" key="1">
    <citation type="submission" date="2019-06" db="EMBL/GenBank/DDBJ databases">
        <title>Thermomonas aquatica sp. nov., isolated from an industrial wastewater treatment plant.</title>
        <authorList>
            <person name="Jeon J.H."/>
            <person name="Park D.-S."/>
        </authorList>
    </citation>
    <scope>NUCLEOTIDE SEQUENCE [LARGE SCALE GENOMIC DNA]</scope>
    <source>
        <strain evidence="10 11">SY21</strain>
    </source>
</reference>
<comment type="catalytic activity">
    <reaction evidence="6">
        <text>Couples ATP hydrolysis with the unwinding of duplex DNA by translocating in the 3'-5' direction.</text>
        <dbReference type="EC" id="5.6.2.4"/>
    </reaction>
</comment>
<dbReference type="SMART" id="SM00487">
    <property type="entry name" value="DEXDc"/>
    <property type="match status" value="1"/>
</dbReference>
<keyword evidence="3" id="KW-0067">ATP-binding</keyword>
<dbReference type="EMBL" id="CP040871">
    <property type="protein sequence ID" value="QDA57029.1"/>
    <property type="molecule type" value="Genomic_DNA"/>
</dbReference>
<accession>A0A5B7ZQI3</accession>
<dbReference type="Pfam" id="PF00271">
    <property type="entry name" value="Helicase_C"/>
    <property type="match status" value="1"/>
</dbReference>
<dbReference type="PANTHER" id="PTHR13710">
    <property type="entry name" value="DNA HELICASE RECQ FAMILY MEMBER"/>
    <property type="match status" value="1"/>
</dbReference>
<dbReference type="GO" id="GO:0005524">
    <property type="term" value="F:ATP binding"/>
    <property type="evidence" value="ECO:0007669"/>
    <property type="project" value="UniProtKB-KW"/>
</dbReference>
<dbReference type="InterPro" id="IPR011545">
    <property type="entry name" value="DEAD/DEAH_box_helicase_dom"/>
</dbReference>
<evidence type="ECO:0000256" key="2">
    <source>
        <dbReference type="ARBA" id="ARBA00022741"/>
    </source>
</evidence>
<dbReference type="GO" id="GO:0003677">
    <property type="term" value="F:DNA binding"/>
    <property type="evidence" value="ECO:0007669"/>
    <property type="project" value="UniProtKB-KW"/>
</dbReference>
<evidence type="ECO:0000313" key="10">
    <source>
        <dbReference type="EMBL" id="QDA57029.1"/>
    </source>
</evidence>
<name>A0A5B7ZQI3_9GAMM</name>
<dbReference type="InterPro" id="IPR029057">
    <property type="entry name" value="PRTase-like"/>
</dbReference>
<keyword evidence="2" id="KW-0547">Nucleotide-binding</keyword>
<dbReference type="GO" id="GO:0043590">
    <property type="term" value="C:bacterial nucleoid"/>
    <property type="evidence" value="ECO:0007669"/>
    <property type="project" value="TreeGrafter"/>
</dbReference>
<proteinExistence type="inferred from homology"/>
<keyword evidence="11" id="KW-1185">Reference proteome</keyword>
<dbReference type="AlphaFoldDB" id="A0A5B7ZQI3"/>
<evidence type="ECO:0000259" key="8">
    <source>
        <dbReference type="PROSITE" id="PS51192"/>
    </source>
</evidence>
<evidence type="ECO:0000256" key="3">
    <source>
        <dbReference type="ARBA" id="ARBA00022840"/>
    </source>
</evidence>
<dbReference type="PROSITE" id="PS51194">
    <property type="entry name" value="HELICASE_CTER"/>
    <property type="match status" value="1"/>
</dbReference>
<dbReference type="GO" id="GO:0005737">
    <property type="term" value="C:cytoplasm"/>
    <property type="evidence" value="ECO:0007669"/>
    <property type="project" value="TreeGrafter"/>
</dbReference>